<dbReference type="SUPFAM" id="SSF56487">
    <property type="entry name" value="SRCR-like"/>
    <property type="match status" value="4"/>
</dbReference>
<evidence type="ECO:0000313" key="9">
    <source>
        <dbReference type="EMBL" id="KAH3690919.1"/>
    </source>
</evidence>
<keyword evidence="1 6" id="KW-0732">Signal</keyword>
<evidence type="ECO:0000256" key="1">
    <source>
        <dbReference type="ARBA" id="ARBA00022729"/>
    </source>
</evidence>
<feature type="domain" description="CUB" evidence="7">
    <location>
        <begin position="342"/>
        <end position="454"/>
    </location>
</feature>
<sequence length="1132" mass="122714">MTVTVFGVISILLLKHVADGLNIRLVNGSRPSEGRLEVFYNNAWGTVCDDYFDTSSAAAKVVCRMLGFTGNLTTAAAKNGATYGQGIGPILLDDVRCNGTESSLSYCHANWTKHNCGHSEDVGVDCGFNIRLVNGSRPNKGRLEVFYNNSWGTVCDDGFNSSAALVVCRTLGFTGNLLTVEVRSQAADGQGTGRIWLQYVGCSGNESTLFNCQANTWGVHNCGHYEDVGVDCDFTPDIRLVNGSRNSQGRLEVFYDNRWGTVCDDEFNSLAATVVCRMLGFTGNQFVPAVLGTAIYGQGTGPIWLDDVTCNGTESSLINCRINNWSKHNCDHSEDVGVDCKCGGVLTDPYGEITSPNFPLNYINNIYCSWSINAPEASRINVNFTEFAMESAALCKYDYLELFNGPNASSLSIGKYCGAVPPMGFKSQSKSVYIVFSTDSSTTYQGFRMTYTFTRDCPLGSYSVSCSKQCYCRLGPCDVVTGTCENGGCKVGWTGIACNETTSIRLINGYRPNQGRLEVFYNNTWGTVCDDGFNSSAAIVVCRMLGFSGNVFAPAALNSTTYGQGTGPIWLDDVRCNGTESSLSYCRTTHWGEHNCGHGEDVGVDCKCGGVLTDPYGVITSPNFPSNYINNVHCNWFINAPDASRINLNITDFAMEFDDLCRHDYLELFNGPHASSLSIGKYCGTVPPMGFKLQSNYIYIVFSTDSSTSYKGFRMTYTFTRDCPQGTYSENCSKQCNCLVGPCDSVTGACGNSICKDGWKGAACNENCPLGSYSVNCSKECHCRFNPCDSVTGECANGGCKDGWKGIACNENCPLGNYSVNCSKQCHCRLGPCDGVTGACGNGVCKDGWTGKACSEKCGGVLTDPIGVITSPNFPNDYNNNERCTWIIKAPEGSQINLNFTDVVMESHKLCRLDHLELFNGPNAFSLSIGKYCGTKPPVGFKSQSNVVCIFFLTDSVSSARGFNLTYTFSVQDCPLGSYSVNCSQQCRCLVGSCDSVTGACGNGVCEDGWKGIACNETNEDAMPLETIVWTAVSSVIGVVMIVGVTVIACVCHERKKKKMAPNAVELNELQSSNSPQVSESYENNIYRFEGLPDDNMYDAIGPCEELVNDERKYDGQGQTKYSDGVLYENDF</sequence>
<dbReference type="InterPro" id="IPR035914">
    <property type="entry name" value="Sperma_CUB_dom_sf"/>
</dbReference>
<feature type="domain" description="SRCR" evidence="8">
    <location>
        <begin position="130"/>
        <end position="233"/>
    </location>
</feature>
<gene>
    <name evidence="9" type="ORF">DPMN_191216</name>
</gene>
<evidence type="ECO:0000256" key="3">
    <source>
        <dbReference type="ARBA" id="ARBA00023180"/>
    </source>
</evidence>
<evidence type="ECO:0000313" key="10">
    <source>
        <dbReference type="Proteomes" id="UP000828390"/>
    </source>
</evidence>
<reference evidence="9" key="1">
    <citation type="journal article" date="2019" name="bioRxiv">
        <title>The Genome of the Zebra Mussel, Dreissena polymorpha: A Resource for Invasive Species Research.</title>
        <authorList>
            <person name="McCartney M.A."/>
            <person name="Auch B."/>
            <person name="Kono T."/>
            <person name="Mallez S."/>
            <person name="Zhang Y."/>
            <person name="Obille A."/>
            <person name="Becker A."/>
            <person name="Abrahante J.E."/>
            <person name="Garbe J."/>
            <person name="Badalamenti J.P."/>
            <person name="Herman A."/>
            <person name="Mangelson H."/>
            <person name="Liachko I."/>
            <person name="Sullivan S."/>
            <person name="Sone E.D."/>
            <person name="Koren S."/>
            <person name="Silverstein K.A.T."/>
            <person name="Beckman K.B."/>
            <person name="Gohl D.M."/>
        </authorList>
    </citation>
    <scope>NUCLEOTIDE SEQUENCE</scope>
    <source>
        <strain evidence="9">Duluth1</strain>
        <tissue evidence="9">Whole animal</tissue>
    </source>
</reference>
<dbReference type="InterPro" id="IPR036772">
    <property type="entry name" value="SRCR-like_dom_sf"/>
</dbReference>
<feature type="domain" description="SRCR" evidence="8">
    <location>
        <begin position="504"/>
        <end position="607"/>
    </location>
</feature>
<keyword evidence="10" id="KW-1185">Reference proteome</keyword>
<evidence type="ECO:0000256" key="5">
    <source>
        <dbReference type="SAM" id="Phobius"/>
    </source>
</evidence>
<dbReference type="FunFam" id="3.10.250.10:FF:000011">
    <property type="entry name" value="Scavenger receptor class A member 5"/>
    <property type="match status" value="2"/>
</dbReference>
<dbReference type="Gene3D" id="3.10.250.10">
    <property type="entry name" value="SRCR-like domain"/>
    <property type="match status" value="4"/>
</dbReference>
<feature type="disulfide bond" evidence="4">
    <location>
        <begin position="310"/>
        <end position="320"/>
    </location>
</feature>
<dbReference type="PANTHER" id="PTHR48071">
    <property type="entry name" value="SRCR DOMAIN-CONTAINING PROTEIN"/>
    <property type="match status" value="1"/>
</dbReference>
<dbReference type="PROSITE" id="PS00420">
    <property type="entry name" value="SRCR_1"/>
    <property type="match status" value="3"/>
</dbReference>
<keyword evidence="2 4" id="KW-1015">Disulfide bond</keyword>
<feature type="domain" description="SRCR" evidence="8">
    <location>
        <begin position="23"/>
        <end position="127"/>
    </location>
</feature>
<reference evidence="9" key="2">
    <citation type="submission" date="2020-11" db="EMBL/GenBank/DDBJ databases">
        <authorList>
            <person name="McCartney M.A."/>
            <person name="Auch B."/>
            <person name="Kono T."/>
            <person name="Mallez S."/>
            <person name="Becker A."/>
            <person name="Gohl D.M."/>
            <person name="Silverstein K.A.T."/>
            <person name="Koren S."/>
            <person name="Bechman K.B."/>
            <person name="Herman A."/>
            <person name="Abrahante J.E."/>
            <person name="Garbe J."/>
        </authorList>
    </citation>
    <scope>NUCLEOTIDE SEQUENCE</scope>
    <source>
        <strain evidence="9">Duluth1</strain>
        <tissue evidence="9">Whole animal</tissue>
    </source>
</reference>
<dbReference type="Pfam" id="PF00431">
    <property type="entry name" value="CUB"/>
    <property type="match status" value="3"/>
</dbReference>
<dbReference type="Proteomes" id="UP000828390">
    <property type="component" value="Unassembled WGS sequence"/>
</dbReference>
<keyword evidence="5" id="KW-1133">Transmembrane helix</keyword>
<dbReference type="Gene3D" id="2.60.120.290">
    <property type="entry name" value="Spermadhesin, CUB domain"/>
    <property type="match status" value="3"/>
</dbReference>
<feature type="disulfide bond" evidence="4">
    <location>
        <begin position="202"/>
        <end position="212"/>
    </location>
</feature>
<dbReference type="SUPFAM" id="SSF49854">
    <property type="entry name" value="Spermadhesin, CUB domain"/>
    <property type="match status" value="3"/>
</dbReference>
<protein>
    <recommendedName>
        <fullName evidence="11">Deleted in malignant brain tumors 1 protein-like</fullName>
    </recommendedName>
</protein>
<feature type="signal peptide" evidence="6">
    <location>
        <begin position="1"/>
        <end position="20"/>
    </location>
</feature>
<feature type="domain" description="SRCR" evidence="8">
    <location>
        <begin position="238"/>
        <end position="341"/>
    </location>
</feature>
<dbReference type="FunFam" id="3.10.250.10:FF:000001">
    <property type="entry name" value="Lysyl oxidase 4 isoform X1"/>
    <property type="match status" value="2"/>
</dbReference>
<name>A0A9D3XYX5_DREPO</name>
<evidence type="ECO:0000256" key="4">
    <source>
        <dbReference type="PROSITE-ProRule" id="PRU00196"/>
    </source>
</evidence>
<comment type="caution">
    <text evidence="9">The sequence shown here is derived from an EMBL/GenBank/DDBJ whole genome shotgun (WGS) entry which is preliminary data.</text>
</comment>
<comment type="caution">
    <text evidence="4">Lacks conserved residue(s) required for the propagation of feature annotation.</text>
</comment>
<dbReference type="PANTHER" id="PTHR48071:SF18">
    <property type="entry name" value="DELETED IN MALIGNANT BRAIN TUMORS 1 PROTEIN-RELATED"/>
    <property type="match status" value="1"/>
</dbReference>
<dbReference type="PRINTS" id="PR00258">
    <property type="entry name" value="SPERACTRCPTR"/>
</dbReference>
<dbReference type="SMART" id="SM00202">
    <property type="entry name" value="SR"/>
    <property type="match status" value="4"/>
</dbReference>
<feature type="transmembrane region" description="Helical" evidence="5">
    <location>
        <begin position="1028"/>
        <end position="1052"/>
    </location>
</feature>
<evidence type="ECO:0000256" key="6">
    <source>
        <dbReference type="SAM" id="SignalP"/>
    </source>
</evidence>
<dbReference type="FunFam" id="2.60.120.290:FF:000013">
    <property type="entry name" value="Membrane frizzled-related protein"/>
    <property type="match status" value="3"/>
</dbReference>
<dbReference type="AlphaFoldDB" id="A0A9D3XYX5"/>
<feature type="domain" description="CUB" evidence="7">
    <location>
        <begin position="608"/>
        <end position="720"/>
    </location>
</feature>
<evidence type="ECO:0000256" key="2">
    <source>
        <dbReference type="ARBA" id="ARBA00023157"/>
    </source>
</evidence>
<dbReference type="Pfam" id="PF00530">
    <property type="entry name" value="SRCR"/>
    <property type="match status" value="4"/>
</dbReference>
<dbReference type="InterPro" id="IPR000859">
    <property type="entry name" value="CUB_dom"/>
</dbReference>
<evidence type="ECO:0008006" key="11">
    <source>
        <dbReference type="Google" id="ProtNLM"/>
    </source>
</evidence>
<feature type="disulfide bond" evidence="4">
    <location>
        <begin position="97"/>
        <end position="107"/>
    </location>
</feature>
<evidence type="ECO:0000259" key="7">
    <source>
        <dbReference type="PROSITE" id="PS01180"/>
    </source>
</evidence>
<dbReference type="SMART" id="SM00042">
    <property type="entry name" value="CUB"/>
    <property type="match status" value="3"/>
</dbReference>
<proteinExistence type="predicted"/>
<dbReference type="InterPro" id="IPR001190">
    <property type="entry name" value="SRCR"/>
</dbReference>
<organism evidence="9 10">
    <name type="scientific">Dreissena polymorpha</name>
    <name type="common">Zebra mussel</name>
    <name type="synonym">Mytilus polymorpha</name>
    <dbReference type="NCBI Taxonomy" id="45954"/>
    <lineage>
        <taxon>Eukaryota</taxon>
        <taxon>Metazoa</taxon>
        <taxon>Spiralia</taxon>
        <taxon>Lophotrochozoa</taxon>
        <taxon>Mollusca</taxon>
        <taxon>Bivalvia</taxon>
        <taxon>Autobranchia</taxon>
        <taxon>Heteroconchia</taxon>
        <taxon>Euheterodonta</taxon>
        <taxon>Imparidentia</taxon>
        <taxon>Neoheterodontei</taxon>
        <taxon>Myida</taxon>
        <taxon>Dreissenoidea</taxon>
        <taxon>Dreissenidae</taxon>
        <taxon>Dreissena</taxon>
    </lineage>
</organism>
<keyword evidence="5" id="KW-0812">Transmembrane</keyword>
<feature type="disulfide bond" evidence="4">
    <location>
        <begin position="576"/>
        <end position="586"/>
    </location>
</feature>
<dbReference type="EMBL" id="JAIWYP010000050">
    <property type="protein sequence ID" value="KAH3690919.1"/>
    <property type="molecule type" value="Genomic_DNA"/>
</dbReference>
<feature type="domain" description="CUB" evidence="7">
    <location>
        <begin position="858"/>
        <end position="970"/>
    </location>
</feature>
<keyword evidence="3" id="KW-0325">Glycoprotein</keyword>
<keyword evidence="5" id="KW-0472">Membrane</keyword>
<dbReference type="GO" id="GO:0016020">
    <property type="term" value="C:membrane"/>
    <property type="evidence" value="ECO:0007669"/>
    <property type="project" value="InterPro"/>
</dbReference>
<feature type="chain" id="PRO_5038495204" description="Deleted in malignant brain tumors 1 protein-like" evidence="6">
    <location>
        <begin position="21"/>
        <end position="1132"/>
    </location>
</feature>
<dbReference type="PROSITE" id="PS50287">
    <property type="entry name" value="SRCR_2"/>
    <property type="match status" value="4"/>
</dbReference>
<dbReference type="CDD" id="cd00041">
    <property type="entry name" value="CUB"/>
    <property type="match status" value="3"/>
</dbReference>
<dbReference type="PROSITE" id="PS01180">
    <property type="entry name" value="CUB"/>
    <property type="match status" value="3"/>
</dbReference>
<evidence type="ECO:0000259" key="8">
    <source>
        <dbReference type="PROSITE" id="PS50287"/>
    </source>
</evidence>
<dbReference type="Gene3D" id="2.170.300.10">
    <property type="entry name" value="Tie2 ligand-binding domain superfamily"/>
    <property type="match status" value="1"/>
</dbReference>
<accession>A0A9D3XYX5</accession>